<name>A0ABR7K318_9FIRM</name>
<protein>
    <submittedName>
        <fullName evidence="1">Uncharacterized protein</fullName>
    </submittedName>
</protein>
<sequence length="87" mass="10197">MKNAFIFRGDIYSFKKADIGVYIDVCKYLDINIVELHRRLNDADLEAMLTVIYYSLSNSKELTIEDLKSMSLEEYELVSQMFSEVQK</sequence>
<evidence type="ECO:0000313" key="1">
    <source>
        <dbReference type="EMBL" id="MBC6003377.1"/>
    </source>
</evidence>
<accession>A0ABR7K318</accession>
<gene>
    <name evidence="1" type="ORF">H8891_06155</name>
</gene>
<reference evidence="1 2" key="1">
    <citation type="submission" date="2020-08" db="EMBL/GenBank/DDBJ databases">
        <authorList>
            <person name="Liu C."/>
            <person name="Sun Q."/>
        </authorList>
    </citation>
    <scope>NUCLEOTIDE SEQUENCE [LARGE SCALE GENOMIC DNA]</scope>
    <source>
        <strain evidence="1 2">NSJ-45</strain>
    </source>
</reference>
<dbReference type="Proteomes" id="UP000611796">
    <property type="component" value="Unassembled WGS sequence"/>
</dbReference>
<proteinExistence type="predicted"/>
<organism evidence="1 2">
    <name type="scientific">Paeniclostridium hominis</name>
    <dbReference type="NCBI Taxonomy" id="2764329"/>
    <lineage>
        <taxon>Bacteria</taxon>
        <taxon>Bacillati</taxon>
        <taxon>Bacillota</taxon>
        <taxon>Clostridia</taxon>
        <taxon>Peptostreptococcales</taxon>
        <taxon>Peptostreptococcaceae</taxon>
        <taxon>Paeniclostridium</taxon>
    </lineage>
</organism>
<comment type="caution">
    <text evidence="1">The sequence shown here is derived from an EMBL/GenBank/DDBJ whole genome shotgun (WGS) entry which is preliminary data.</text>
</comment>
<dbReference type="RefSeq" id="WP_187005636.1">
    <property type="nucleotide sequence ID" value="NZ_JACRWD010000001.1"/>
</dbReference>
<evidence type="ECO:0000313" key="2">
    <source>
        <dbReference type="Proteomes" id="UP000611796"/>
    </source>
</evidence>
<keyword evidence="2" id="KW-1185">Reference proteome</keyword>
<dbReference type="EMBL" id="JACRWD010000001">
    <property type="protein sequence ID" value="MBC6003377.1"/>
    <property type="molecule type" value="Genomic_DNA"/>
</dbReference>